<sequence>MSKIKENEIQLKIIEDFRRNTADNFEEKDINEAVTKLFPVWSNKYEARCTVAGALIYTRFTVKMVSDGKYFAANGFGLNSVGMGQTMGYVYTNNLDEVVN</sequence>
<reference evidence="1 2" key="1">
    <citation type="journal article" date="2017" name="Nat. Microbiol.">
        <title>Natural product diversity associated with the nematode symbionts Photorhabdus and Xenorhabdus.</title>
        <authorList>
            <person name="Tobias N.J."/>
            <person name="Wolff H."/>
            <person name="Djahanschiri B."/>
            <person name="Grundmann F."/>
            <person name="Kronenwerth M."/>
            <person name="Shi Y.M."/>
            <person name="Simonyi S."/>
            <person name="Grun P."/>
            <person name="Shapiro-Ilan D."/>
            <person name="Pidot S.J."/>
            <person name="Stinear T.P."/>
            <person name="Ebersberger I."/>
            <person name="Bode H.B."/>
        </authorList>
    </citation>
    <scope>NUCLEOTIDE SEQUENCE [LARGE SCALE GENOMIC DNA]</scope>
    <source>
        <strain evidence="1 2">DSM 16336</strain>
    </source>
</reference>
<evidence type="ECO:0000313" key="2">
    <source>
        <dbReference type="Proteomes" id="UP000224871"/>
    </source>
</evidence>
<dbReference type="EMBL" id="NIBU01000009">
    <property type="protein sequence ID" value="PHM37247.1"/>
    <property type="molecule type" value="Genomic_DNA"/>
</dbReference>
<accession>A0A2G0NRI2</accession>
<protein>
    <recommendedName>
        <fullName evidence="3">Phage protein</fullName>
    </recommendedName>
</protein>
<evidence type="ECO:0000313" key="1">
    <source>
        <dbReference type="EMBL" id="PHM37247.1"/>
    </source>
</evidence>
<dbReference type="Proteomes" id="UP000224871">
    <property type="component" value="Unassembled WGS sequence"/>
</dbReference>
<comment type="caution">
    <text evidence="1">The sequence shown here is derived from an EMBL/GenBank/DDBJ whole genome shotgun (WGS) entry which is preliminary data.</text>
</comment>
<proteinExistence type="predicted"/>
<organism evidence="1 2">
    <name type="scientific">Xenorhabdus innexi</name>
    <dbReference type="NCBI Taxonomy" id="290109"/>
    <lineage>
        <taxon>Bacteria</taxon>
        <taxon>Pseudomonadati</taxon>
        <taxon>Pseudomonadota</taxon>
        <taxon>Gammaproteobacteria</taxon>
        <taxon>Enterobacterales</taxon>
        <taxon>Morganellaceae</taxon>
        <taxon>Xenorhabdus</taxon>
    </lineage>
</organism>
<dbReference type="InterPro" id="IPR038625">
    <property type="entry name" value="R_equi_Vir_sf"/>
</dbReference>
<dbReference type="Gene3D" id="2.40.128.480">
    <property type="entry name" value="Rhodococcus equi virulence-associated protein"/>
    <property type="match status" value="1"/>
</dbReference>
<name>A0A2G0NRI2_9GAMM</name>
<evidence type="ECO:0008006" key="3">
    <source>
        <dbReference type="Google" id="ProtNLM"/>
    </source>
</evidence>
<keyword evidence="2" id="KW-1185">Reference proteome</keyword>
<gene>
    <name evidence="1" type="ORF">Xinn_01215</name>
</gene>